<dbReference type="Gene3D" id="1.10.12.10">
    <property type="entry name" value="Lyase 2-enoyl-coa Hydratase, Chain A, domain 2"/>
    <property type="match status" value="1"/>
</dbReference>
<organism evidence="3 4">
    <name type="scientific">Pseudonocardia nematodicida</name>
    <dbReference type="NCBI Taxonomy" id="1206997"/>
    <lineage>
        <taxon>Bacteria</taxon>
        <taxon>Bacillati</taxon>
        <taxon>Actinomycetota</taxon>
        <taxon>Actinomycetes</taxon>
        <taxon>Pseudonocardiales</taxon>
        <taxon>Pseudonocardiaceae</taxon>
        <taxon>Pseudonocardia</taxon>
    </lineage>
</organism>
<dbReference type="Pfam" id="PF00378">
    <property type="entry name" value="ECH_1"/>
    <property type="match status" value="1"/>
</dbReference>
<evidence type="ECO:0000256" key="1">
    <source>
        <dbReference type="ARBA" id="ARBA00005254"/>
    </source>
</evidence>
<proteinExistence type="inferred from homology"/>
<dbReference type="InterPro" id="IPR001753">
    <property type="entry name" value="Enoyl-CoA_hydra/iso"/>
</dbReference>
<dbReference type="PANTHER" id="PTHR43459:SF1">
    <property type="entry name" value="EG:BACN32G11.4 PROTEIN"/>
    <property type="match status" value="1"/>
</dbReference>
<comment type="similarity">
    <text evidence="1">Belongs to the enoyl-CoA hydratase/isomerase family.</text>
</comment>
<dbReference type="CDD" id="cd06558">
    <property type="entry name" value="crotonase-like"/>
    <property type="match status" value="1"/>
</dbReference>
<dbReference type="PANTHER" id="PTHR43459">
    <property type="entry name" value="ENOYL-COA HYDRATASE"/>
    <property type="match status" value="1"/>
</dbReference>
<dbReference type="RefSeq" id="WP_349300069.1">
    <property type="nucleotide sequence ID" value="NZ_JBEDNQ010000009.1"/>
</dbReference>
<dbReference type="Gene3D" id="3.90.226.10">
    <property type="entry name" value="2-enoyl-CoA Hydratase, Chain A, domain 1"/>
    <property type="match status" value="1"/>
</dbReference>
<dbReference type="EMBL" id="JBEDNQ010000009">
    <property type="protein sequence ID" value="MEQ3552999.1"/>
    <property type="molecule type" value="Genomic_DNA"/>
</dbReference>
<dbReference type="Proteomes" id="UP001494902">
    <property type="component" value="Unassembled WGS sequence"/>
</dbReference>
<gene>
    <name evidence="3" type="ORF">WIS52_21240</name>
</gene>
<feature type="region of interest" description="Disordered" evidence="2">
    <location>
        <begin position="248"/>
        <end position="268"/>
    </location>
</feature>
<protein>
    <submittedName>
        <fullName evidence="3">Enoyl-CoA hydratase/isomerase family protein</fullName>
    </submittedName>
</protein>
<sequence>MEPDTAAPLAVEVAPGVTTLRLHRPHRRNALDIATLDLLLAALRDAERRGDAAVVLTGGDAYFSSGGDVGSMPTAADGLFGAASRLARAHEVIETIGRSDLVVVAAVEGYAVGVAWGLVLACDLVVAADDAFFAAPFAARGLTADGGTAYHLPRLLGPQRAARHLLLGERLGAVDAAGAGMVSELVPPGTATVRARATADRLAAGPRESNALTKRLTAHTRAELPAFLAAERTAVALAGHGRDAAEGRAAFAAKREPRFTAHDREDRT</sequence>
<feature type="compositionally biased region" description="Basic and acidic residues" evidence="2">
    <location>
        <begin position="253"/>
        <end position="268"/>
    </location>
</feature>
<comment type="caution">
    <text evidence="3">The sequence shown here is derived from an EMBL/GenBank/DDBJ whole genome shotgun (WGS) entry which is preliminary data.</text>
</comment>
<dbReference type="InterPro" id="IPR029045">
    <property type="entry name" value="ClpP/crotonase-like_dom_sf"/>
</dbReference>
<reference evidence="3 4" key="1">
    <citation type="submission" date="2024-03" db="EMBL/GenBank/DDBJ databases">
        <title>Draft genome sequence of Pseudonocardia nematodicida JCM 31783.</title>
        <authorList>
            <person name="Butdee W."/>
            <person name="Duangmal K."/>
        </authorList>
    </citation>
    <scope>NUCLEOTIDE SEQUENCE [LARGE SCALE GENOMIC DNA]</scope>
    <source>
        <strain evidence="3 4">JCM 31783</strain>
    </source>
</reference>
<evidence type="ECO:0000256" key="2">
    <source>
        <dbReference type="SAM" id="MobiDB-lite"/>
    </source>
</evidence>
<evidence type="ECO:0000313" key="4">
    <source>
        <dbReference type="Proteomes" id="UP001494902"/>
    </source>
</evidence>
<dbReference type="InterPro" id="IPR014748">
    <property type="entry name" value="Enoyl-CoA_hydra_C"/>
</dbReference>
<name>A0ABV1KF84_9PSEU</name>
<accession>A0ABV1KF84</accession>
<dbReference type="SUPFAM" id="SSF52096">
    <property type="entry name" value="ClpP/crotonase"/>
    <property type="match status" value="1"/>
</dbReference>
<evidence type="ECO:0000313" key="3">
    <source>
        <dbReference type="EMBL" id="MEQ3552999.1"/>
    </source>
</evidence>
<keyword evidence="4" id="KW-1185">Reference proteome</keyword>